<dbReference type="InterPro" id="IPR000340">
    <property type="entry name" value="Dual-sp_phosphatase_cat-dom"/>
</dbReference>
<dbReference type="GO" id="GO:0004722">
    <property type="term" value="F:protein serine/threonine phosphatase activity"/>
    <property type="evidence" value="ECO:0007669"/>
    <property type="project" value="UniProtKB-EC"/>
</dbReference>
<evidence type="ECO:0000256" key="5">
    <source>
        <dbReference type="ARBA" id="ARBA00048336"/>
    </source>
</evidence>
<sequence length="221" mass="25631">MHCTYKKIQIRFGIITFMSLILPGFYIGSFLNSVNSKLLDEIKITHIVSCHDRPVERQSHRQHLILKVSDSSNENIIKHVSTVNDFIHRARLDGGVVLIHCMMGVSRSVSLSMAYIMSVTDLGWRDALNVIRSARRQANPNFHFRRQLHFFENTDLAAERQRMDSLFTNAGNLRKCDMKKCQQALESYNRWVEFGDRLKDEQESLVIDRLNSSGNPEQFFL</sequence>
<dbReference type="PANTHER" id="PTHR45948">
    <property type="entry name" value="DUAL SPECIFICITY PROTEIN PHOSPHATASE DDB_G0269404-RELATED"/>
    <property type="match status" value="1"/>
</dbReference>
<evidence type="ECO:0000256" key="6">
    <source>
        <dbReference type="SAM" id="Phobius"/>
    </source>
</evidence>
<dbReference type="GO" id="GO:0005829">
    <property type="term" value="C:cytosol"/>
    <property type="evidence" value="ECO:0007669"/>
    <property type="project" value="TreeGrafter"/>
</dbReference>
<evidence type="ECO:0000256" key="2">
    <source>
        <dbReference type="ARBA" id="ARBA00022801"/>
    </source>
</evidence>
<keyword evidence="10" id="KW-1185">Reference proteome</keyword>
<dbReference type="Pfam" id="PF00782">
    <property type="entry name" value="DSPc"/>
    <property type="match status" value="1"/>
</dbReference>
<dbReference type="GO" id="GO:0007165">
    <property type="term" value="P:signal transduction"/>
    <property type="evidence" value="ECO:0007669"/>
    <property type="project" value="TreeGrafter"/>
</dbReference>
<keyword evidence="6" id="KW-1133">Transmembrane helix</keyword>
<feature type="transmembrane region" description="Helical" evidence="6">
    <location>
        <begin position="12"/>
        <end position="31"/>
    </location>
</feature>
<dbReference type="GO" id="GO:0004725">
    <property type="term" value="F:protein tyrosine phosphatase activity"/>
    <property type="evidence" value="ECO:0007669"/>
    <property type="project" value="TreeGrafter"/>
</dbReference>
<keyword evidence="3" id="KW-0904">Protein phosphatase</keyword>
<keyword evidence="6" id="KW-0472">Membrane</keyword>
<comment type="catalytic activity">
    <reaction evidence="5">
        <text>O-phospho-L-threonyl-[protein] + H2O = L-threonyl-[protein] + phosphate</text>
        <dbReference type="Rhea" id="RHEA:47004"/>
        <dbReference type="Rhea" id="RHEA-COMP:11060"/>
        <dbReference type="Rhea" id="RHEA-COMP:11605"/>
        <dbReference type="ChEBI" id="CHEBI:15377"/>
        <dbReference type="ChEBI" id="CHEBI:30013"/>
        <dbReference type="ChEBI" id="CHEBI:43474"/>
        <dbReference type="ChEBI" id="CHEBI:61977"/>
        <dbReference type="EC" id="3.1.3.16"/>
    </reaction>
</comment>
<dbReference type="InterPro" id="IPR000387">
    <property type="entry name" value="Tyr_Pase_dom"/>
</dbReference>
<keyword evidence="2" id="KW-0378">Hydrolase</keyword>
<dbReference type="Gene3D" id="3.90.190.10">
    <property type="entry name" value="Protein tyrosine phosphatase superfamily"/>
    <property type="match status" value="1"/>
</dbReference>
<evidence type="ECO:0000259" key="8">
    <source>
        <dbReference type="PROSITE" id="PS50056"/>
    </source>
</evidence>
<comment type="catalytic activity">
    <reaction evidence="4">
        <text>O-phospho-L-seryl-[protein] + H2O = L-seryl-[protein] + phosphate</text>
        <dbReference type="Rhea" id="RHEA:20629"/>
        <dbReference type="Rhea" id="RHEA-COMP:9863"/>
        <dbReference type="Rhea" id="RHEA-COMP:11604"/>
        <dbReference type="ChEBI" id="CHEBI:15377"/>
        <dbReference type="ChEBI" id="CHEBI:29999"/>
        <dbReference type="ChEBI" id="CHEBI:43474"/>
        <dbReference type="ChEBI" id="CHEBI:83421"/>
        <dbReference type="EC" id="3.1.3.16"/>
    </reaction>
</comment>
<evidence type="ECO:0000256" key="3">
    <source>
        <dbReference type="ARBA" id="ARBA00022912"/>
    </source>
</evidence>
<evidence type="ECO:0000256" key="1">
    <source>
        <dbReference type="ARBA" id="ARBA00008601"/>
    </source>
</evidence>
<feature type="domain" description="Tyrosine specific protein phosphatases" evidence="8">
    <location>
        <begin position="74"/>
        <end position="135"/>
    </location>
</feature>
<evidence type="ECO:0000313" key="9">
    <source>
        <dbReference type="EMBL" id="KRY14801.1"/>
    </source>
</evidence>
<dbReference type="Proteomes" id="UP000054783">
    <property type="component" value="Unassembled WGS sequence"/>
</dbReference>
<dbReference type="PANTHER" id="PTHR45948:SF2">
    <property type="entry name" value="DUAL SPECIFICITY PROTEIN PHOSPHATASE"/>
    <property type="match status" value="1"/>
</dbReference>
<comment type="caution">
    <text evidence="9">The sequence shown here is derived from an EMBL/GenBank/DDBJ whole genome shotgun (WGS) entry which is preliminary data.</text>
</comment>
<dbReference type="SMART" id="SM00195">
    <property type="entry name" value="DSPc"/>
    <property type="match status" value="1"/>
</dbReference>
<dbReference type="EMBL" id="JYDQ01000108">
    <property type="protein sequence ID" value="KRY14801.1"/>
    <property type="molecule type" value="Genomic_DNA"/>
</dbReference>
<comment type="similarity">
    <text evidence="1">Belongs to the protein-tyrosine phosphatase family. Non-receptor class dual specificity subfamily.</text>
</comment>
<proteinExistence type="inferred from homology"/>
<protein>
    <submittedName>
        <fullName evidence="9">Dual specificity protein phosphatase 22</fullName>
    </submittedName>
</protein>
<evidence type="ECO:0000313" key="10">
    <source>
        <dbReference type="Proteomes" id="UP000054783"/>
    </source>
</evidence>
<dbReference type="PROSITE" id="PS50054">
    <property type="entry name" value="TYR_PHOSPHATASE_DUAL"/>
    <property type="match status" value="1"/>
</dbReference>
<dbReference type="InterPro" id="IPR029021">
    <property type="entry name" value="Prot-tyrosine_phosphatase-like"/>
</dbReference>
<name>A0A0V0ZQD8_9BILA</name>
<gene>
    <name evidence="9" type="primary">Dusp22</name>
    <name evidence="9" type="ORF">T12_8075</name>
</gene>
<feature type="domain" description="Tyrosine-protein phosphatase" evidence="7">
    <location>
        <begin position="17"/>
        <end position="157"/>
    </location>
</feature>
<evidence type="ECO:0000256" key="4">
    <source>
        <dbReference type="ARBA" id="ARBA00047761"/>
    </source>
</evidence>
<dbReference type="AlphaFoldDB" id="A0A0V0ZQD8"/>
<dbReference type="InterPro" id="IPR020422">
    <property type="entry name" value="TYR_PHOSPHATASE_DUAL_dom"/>
</dbReference>
<evidence type="ECO:0000259" key="7">
    <source>
        <dbReference type="PROSITE" id="PS50054"/>
    </source>
</evidence>
<organism evidence="9 10">
    <name type="scientific">Trichinella patagoniensis</name>
    <dbReference type="NCBI Taxonomy" id="990121"/>
    <lineage>
        <taxon>Eukaryota</taxon>
        <taxon>Metazoa</taxon>
        <taxon>Ecdysozoa</taxon>
        <taxon>Nematoda</taxon>
        <taxon>Enoplea</taxon>
        <taxon>Dorylaimia</taxon>
        <taxon>Trichinellida</taxon>
        <taxon>Trichinellidae</taxon>
        <taxon>Trichinella</taxon>
    </lineage>
</organism>
<reference evidence="9 10" key="1">
    <citation type="submission" date="2015-01" db="EMBL/GenBank/DDBJ databases">
        <title>Evolution of Trichinella species and genotypes.</title>
        <authorList>
            <person name="Korhonen P.K."/>
            <person name="Edoardo P."/>
            <person name="Giuseppe L.R."/>
            <person name="Gasser R.B."/>
        </authorList>
    </citation>
    <scope>NUCLEOTIDE SEQUENCE [LARGE SCALE GENOMIC DNA]</scope>
    <source>
        <strain evidence="9">ISS2496</strain>
    </source>
</reference>
<accession>A0A0V0ZQD8</accession>
<dbReference type="PROSITE" id="PS50056">
    <property type="entry name" value="TYR_PHOSPHATASE_2"/>
    <property type="match status" value="1"/>
</dbReference>
<keyword evidence="6" id="KW-0812">Transmembrane</keyword>
<dbReference type="SUPFAM" id="SSF52799">
    <property type="entry name" value="(Phosphotyrosine protein) phosphatases II"/>
    <property type="match status" value="1"/>
</dbReference>